<feature type="transmembrane region" description="Helical" evidence="8">
    <location>
        <begin position="651"/>
        <end position="670"/>
    </location>
</feature>
<evidence type="ECO:0000256" key="8">
    <source>
        <dbReference type="SAM" id="Phobius"/>
    </source>
</evidence>
<dbReference type="GO" id="GO:0005886">
    <property type="term" value="C:plasma membrane"/>
    <property type="evidence" value="ECO:0007669"/>
    <property type="project" value="TreeGrafter"/>
</dbReference>
<dbReference type="InterPro" id="IPR051482">
    <property type="entry name" value="Cholesterol_transport"/>
</dbReference>
<evidence type="ECO:0000256" key="4">
    <source>
        <dbReference type="ARBA" id="ARBA00022989"/>
    </source>
</evidence>
<dbReference type="Pfam" id="PF16016">
    <property type="entry name" value="VASt"/>
    <property type="match status" value="1"/>
</dbReference>
<evidence type="ECO:0000256" key="5">
    <source>
        <dbReference type="ARBA" id="ARBA00023136"/>
    </source>
</evidence>
<feature type="compositionally biased region" description="Polar residues" evidence="7">
    <location>
        <begin position="1"/>
        <end position="10"/>
    </location>
</feature>
<dbReference type="CDD" id="cd13220">
    <property type="entry name" value="PH-GRAM_GRAMDC"/>
    <property type="match status" value="1"/>
</dbReference>
<evidence type="ECO:0000256" key="6">
    <source>
        <dbReference type="SAM" id="Coils"/>
    </source>
</evidence>
<feature type="compositionally biased region" description="Polar residues" evidence="7">
    <location>
        <begin position="347"/>
        <end position="382"/>
    </location>
</feature>
<dbReference type="GO" id="GO:0032934">
    <property type="term" value="F:sterol binding"/>
    <property type="evidence" value="ECO:0007669"/>
    <property type="project" value="TreeGrafter"/>
</dbReference>
<evidence type="ECO:0000256" key="2">
    <source>
        <dbReference type="ARBA" id="ARBA00006582"/>
    </source>
</evidence>
<sequence>MDSLNVNDTTASKRRSHSNTVSGGRPPALDISLVRPPNIRRNSEGSPNVPPIQVSEPTPIEPSVNAQHGFFKEGEISRESSPNQMSSTTDHSPQSGPKVNNSSAISLLESATAPKKKSRSRASSLTSNLINEIKENPTIQKVSTTLAQKIKPRQNSDNTNGDRSSIDGGNSYAAPSSASTYDLASVKRNQDFHSLFRSVPEDDSLIEDYGCALQKEILLQGRIYVSENHLCFNANIFGWVTNLVIAFADITNIEKKSTAYFIPNAIQISTESAKYFFASFLSRDQAYDLMVEIWHNCRPDLFPPKEDDIDECDEEEEESESAEDDDSDYDSDTSSEGDDIEPEDTNKQATVQTATKDVNGLESNTNHQDNPETASSTAQSNKASEKTAKGNQVSVNGTKKADEEPSNQLHEKTKCGCQEHYPNTVLDMTYRGSLEKIYKTLFHSDFLETFLVDNQKSTELSIGDWKPGEGDVKSVRELSYIKPLNNSLGPKSTKCYLTQEILHEDFDNYVTVLVTTNTPDVPSGSAFCCKTRTCFTWAGKQKVRVMVTVVVEFSKSSWLKSTIEKASIEGQQTYYKDLDVALRTYFKEHPSEFGAYEEKTERKKRQKRKGRRSAKATVQQEDKDTVSQPEPKGFMDNLISHITRVTQSASASHFMIFCLVLMVITNMFIARKMSFIEKQLDEICNIIPRHGRVSRSNEQVSMIQKQNYDTKEQQELWEWLSRLDPEKTASEKPILLATHTSEGKESEWDDAIYLSKSTKDRLDKHISEISNLIHEAEKNLKDVTESVNLQRQKLEK</sequence>
<dbReference type="Gene3D" id="2.30.29.30">
    <property type="entry name" value="Pleckstrin-homology domain (PH domain)/Phosphotyrosine-binding domain (PTB)"/>
    <property type="match status" value="1"/>
</dbReference>
<dbReference type="FunFam" id="2.30.29.30:FF:000008">
    <property type="entry name" value="GRAM domain containing 1B"/>
    <property type="match status" value="1"/>
</dbReference>
<dbReference type="InterPro" id="IPR011993">
    <property type="entry name" value="PH-like_dom_sf"/>
</dbReference>
<keyword evidence="4 8" id="KW-1133">Transmembrane helix</keyword>
<comment type="similarity">
    <text evidence="2">Belongs to the YSP2 family.</text>
</comment>
<evidence type="ECO:0000256" key="1">
    <source>
        <dbReference type="ARBA" id="ARBA00004167"/>
    </source>
</evidence>
<dbReference type="STRING" id="86630.A0A367JKU0"/>
<keyword evidence="5 8" id="KW-0472">Membrane</keyword>
<dbReference type="InterPro" id="IPR004182">
    <property type="entry name" value="GRAM"/>
</dbReference>
<evidence type="ECO:0000313" key="10">
    <source>
        <dbReference type="EMBL" id="RCH90505.1"/>
    </source>
</evidence>
<dbReference type="AlphaFoldDB" id="A0A367JKU0"/>
<dbReference type="GO" id="GO:0140268">
    <property type="term" value="C:endoplasmic reticulum-plasma membrane contact site"/>
    <property type="evidence" value="ECO:0007669"/>
    <property type="project" value="TreeGrafter"/>
</dbReference>
<keyword evidence="3 8" id="KW-0812">Transmembrane</keyword>
<feature type="compositionally biased region" description="Basic residues" evidence="7">
    <location>
        <begin position="602"/>
        <end position="614"/>
    </location>
</feature>
<evidence type="ECO:0000256" key="3">
    <source>
        <dbReference type="ARBA" id="ARBA00022692"/>
    </source>
</evidence>
<dbReference type="OrthoDB" id="2162691at2759"/>
<dbReference type="InterPro" id="IPR031968">
    <property type="entry name" value="VASt"/>
</dbReference>
<name>A0A367JKU0_RHIAZ</name>
<comment type="subcellular location">
    <subcellularLocation>
        <location evidence="1">Membrane</location>
        <topology evidence="1">Single-pass membrane protein</topology>
    </subcellularLocation>
</comment>
<feature type="coiled-coil region" evidence="6">
    <location>
        <begin position="759"/>
        <end position="793"/>
    </location>
</feature>
<dbReference type="GO" id="GO:0005739">
    <property type="term" value="C:mitochondrion"/>
    <property type="evidence" value="ECO:0007669"/>
    <property type="project" value="TreeGrafter"/>
</dbReference>
<feature type="compositionally biased region" description="Polar residues" evidence="7">
    <location>
        <begin position="79"/>
        <end position="101"/>
    </location>
</feature>
<accession>A0A367JKU0</accession>
<dbReference type="GO" id="GO:0005789">
    <property type="term" value="C:endoplasmic reticulum membrane"/>
    <property type="evidence" value="ECO:0007669"/>
    <property type="project" value="TreeGrafter"/>
</dbReference>
<gene>
    <name evidence="10" type="ORF">CU097_011092</name>
</gene>
<dbReference type="Pfam" id="PF02893">
    <property type="entry name" value="GRAM"/>
    <property type="match status" value="1"/>
</dbReference>
<dbReference type="GO" id="GO:0120015">
    <property type="term" value="F:sterol transfer activity"/>
    <property type="evidence" value="ECO:0007669"/>
    <property type="project" value="TreeGrafter"/>
</dbReference>
<comment type="caution">
    <text evidence="10">The sequence shown here is derived from an EMBL/GenBank/DDBJ whole genome shotgun (WGS) entry which is preliminary data.</text>
</comment>
<evidence type="ECO:0000313" key="11">
    <source>
        <dbReference type="Proteomes" id="UP000252139"/>
    </source>
</evidence>
<feature type="region of interest" description="Disordered" evidence="7">
    <location>
        <begin position="147"/>
        <end position="173"/>
    </location>
</feature>
<reference evidence="10 11" key="1">
    <citation type="journal article" date="2018" name="G3 (Bethesda)">
        <title>Phylogenetic and Phylogenomic Definition of Rhizopus Species.</title>
        <authorList>
            <person name="Gryganskyi A.P."/>
            <person name="Golan J."/>
            <person name="Dolatabadi S."/>
            <person name="Mondo S."/>
            <person name="Robb S."/>
            <person name="Idnurm A."/>
            <person name="Muszewska A."/>
            <person name="Steczkiewicz K."/>
            <person name="Masonjones S."/>
            <person name="Liao H.L."/>
            <person name="Gajdeczka M.T."/>
            <person name="Anike F."/>
            <person name="Vuek A."/>
            <person name="Anishchenko I.M."/>
            <person name="Voigt K."/>
            <person name="de Hoog G.S."/>
            <person name="Smith M.E."/>
            <person name="Heitman J."/>
            <person name="Vilgalys R."/>
            <person name="Stajich J.E."/>
        </authorList>
    </citation>
    <scope>NUCLEOTIDE SEQUENCE [LARGE SCALE GENOMIC DNA]</scope>
    <source>
        <strain evidence="10 11">CBS 357.93</strain>
    </source>
</reference>
<dbReference type="PANTHER" id="PTHR23319">
    <property type="entry name" value="GRAM DOMAIN CONTAINING 1B, ISOFORM E"/>
    <property type="match status" value="1"/>
</dbReference>
<feature type="domain" description="VASt" evidence="9">
    <location>
        <begin position="421"/>
        <end position="590"/>
    </location>
</feature>
<feature type="compositionally biased region" description="Acidic residues" evidence="7">
    <location>
        <begin position="307"/>
        <end position="343"/>
    </location>
</feature>
<evidence type="ECO:0000256" key="7">
    <source>
        <dbReference type="SAM" id="MobiDB-lite"/>
    </source>
</evidence>
<feature type="region of interest" description="Disordered" evidence="7">
    <location>
        <begin position="1"/>
        <end position="101"/>
    </location>
</feature>
<dbReference type="GO" id="GO:0032541">
    <property type="term" value="C:cortical endoplasmic reticulum"/>
    <property type="evidence" value="ECO:0007669"/>
    <property type="project" value="TreeGrafter"/>
</dbReference>
<feature type="region of interest" description="Disordered" evidence="7">
    <location>
        <begin position="302"/>
        <end position="413"/>
    </location>
</feature>
<evidence type="ECO:0000259" key="9">
    <source>
        <dbReference type="PROSITE" id="PS51778"/>
    </source>
</evidence>
<dbReference type="EMBL" id="PJQL01001111">
    <property type="protein sequence ID" value="RCH90505.1"/>
    <property type="molecule type" value="Genomic_DNA"/>
</dbReference>
<feature type="compositionally biased region" description="Polar residues" evidence="7">
    <location>
        <begin position="147"/>
        <end position="163"/>
    </location>
</feature>
<organism evidence="10 11">
    <name type="scientific">Rhizopus azygosporus</name>
    <name type="common">Rhizopus microsporus var. azygosporus</name>
    <dbReference type="NCBI Taxonomy" id="86630"/>
    <lineage>
        <taxon>Eukaryota</taxon>
        <taxon>Fungi</taxon>
        <taxon>Fungi incertae sedis</taxon>
        <taxon>Mucoromycota</taxon>
        <taxon>Mucoromycotina</taxon>
        <taxon>Mucoromycetes</taxon>
        <taxon>Mucorales</taxon>
        <taxon>Mucorineae</taxon>
        <taxon>Rhizopodaceae</taxon>
        <taxon>Rhizopus</taxon>
    </lineage>
</organism>
<dbReference type="PROSITE" id="PS51778">
    <property type="entry name" value="VAST"/>
    <property type="match status" value="1"/>
</dbReference>
<dbReference type="PANTHER" id="PTHR23319:SF4">
    <property type="entry name" value="GRAM DOMAIN CONTAINING 1B, ISOFORM E"/>
    <property type="match status" value="1"/>
</dbReference>
<dbReference type="SMART" id="SM00568">
    <property type="entry name" value="GRAM"/>
    <property type="match status" value="1"/>
</dbReference>
<dbReference type="GO" id="GO:0032366">
    <property type="term" value="P:intracellular sterol transport"/>
    <property type="evidence" value="ECO:0007669"/>
    <property type="project" value="TreeGrafter"/>
</dbReference>
<feature type="region of interest" description="Disordered" evidence="7">
    <location>
        <begin position="596"/>
        <end position="632"/>
    </location>
</feature>
<protein>
    <recommendedName>
        <fullName evidence="9">VASt domain-containing protein</fullName>
    </recommendedName>
</protein>
<dbReference type="Proteomes" id="UP000252139">
    <property type="component" value="Unassembled WGS sequence"/>
</dbReference>
<keyword evidence="6" id="KW-0175">Coiled coil</keyword>
<keyword evidence="11" id="KW-1185">Reference proteome</keyword>
<proteinExistence type="inferred from homology"/>
<feature type="compositionally biased region" description="Basic and acidic residues" evidence="7">
    <location>
        <begin position="399"/>
        <end position="413"/>
    </location>
</feature>